<dbReference type="InterPro" id="IPR005224">
    <property type="entry name" value="SfsA"/>
</dbReference>
<dbReference type="GO" id="GO:0006284">
    <property type="term" value="P:base-excision repair"/>
    <property type="evidence" value="ECO:0007669"/>
    <property type="project" value="InterPro"/>
</dbReference>
<keyword evidence="18" id="KW-1185">Reference proteome</keyword>
<evidence type="ECO:0000313" key="15">
    <source>
        <dbReference type="EMBL" id="GBU04036.1"/>
    </source>
</evidence>
<evidence type="ECO:0000313" key="18">
    <source>
        <dbReference type="Proteomes" id="UP000702954"/>
    </source>
</evidence>
<evidence type="ECO:0000256" key="11">
    <source>
        <dbReference type="ARBA" id="ARBA00023204"/>
    </source>
</evidence>
<protein>
    <recommendedName>
        <fullName evidence="13">Sugar fermentation stimulation protein homolog</fullName>
    </recommendedName>
</protein>
<dbReference type="HAMAP" id="MF_00095">
    <property type="entry name" value="SfsA"/>
    <property type="match status" value="1"/>
</dbReference>
<dbReference type="Pfam" id="PF17746">
    <property type="entry name" value="SfsA_N"/>
    <property type="match status" value="1"/>
</dbReference>
<evidence type="ECO:0000256" key="1">
    <source>
        <dbReference type="ARBA" id="ARBA00000843"/>
    </source>
</evidence>
<dbReference type="InterPro" id="IPR023170">
    <property type="entry name" value="HhH_base_excis_C"/>
</dbReference>
<dbReference type="InterPro" id="IPR004036">
    <property type="entry name" value="Endonuclease-III-like_CS2"/>
</dbReference>
<evidence type="ECO:0000256" key="10">
    <source>
        <dbReference type="ARBA" id="ARBA00023014"/>
    </source>
</evidence>
<evidence type="ECO:0000256" key="7">
    <source>
        <dbReference type="ARBA" id="ARBA00022763"/>
    </source>
</evidence>
<dbReference type="AlphaFoldDB" id="A0A4R3JAS0"/>
<evidence type="ECO:0000256" key="4">
    <source>
        <dbReference type="ARBA" id="ARBA00008343"/>
    </source>
</evidence>
<dbReference type="Proteomes" id="UP000294613">
    <property type="component" value="Unassembled WGS sequence"/>
</dbReference>
<dbReference type="GO" id="GO:0046872">
    <property type="term" value="F:metal ion binding"/>
    <property type="evidence" value="ECO:0007669"/>
    <property type="project" value="UniProtKB-KW"/>
</dbReference>
<comment type="caution">
    <text evidence="16">The sequence shown here is derived from an EMBL/GenBank/DDBJ whole genome shotgun (WGS) entry which is preliminary data.</text>
</comment>
<name>A0A4R3JAS0_9FIRM</name>
<comment type="catalytic activity">
    <reaction evidence="1">
        <text>Hydrolyzes free adenine bases from 7,8-dihydro-8-oxoguanine:adenine mismatched double-stranded DNA, leaving an apurinic site.</text>
        <dbReference type="EC" id="3.2.2.31"/>
    </reaction>
</comment>
<dbReference type="GO" id="GO:0006298">
    <property type="term" value="P:mismatch repair"/>
    <property type="evidence" value="ECO:0007669"/>
    <property type="project" value="TreeGrafter"/>
</dbReference>
<evidence type="ECO:0000256" key="12">
    <source>
        <dbReference type="ARBA" id="ARBA00023295"/>
    </source>
</evidence>
<evidence type="ECO:0000256" key="5">
    <source>
        <dbReference type="ARBA" id="ARBA00022485"/>
    </source>
</evidence>
<keyword evidence="6" id="KW-0479">Metal-binding</keyword>
<sequence length="594" mass="68141">MKYERIEKGYFLERPNRFIAEVEIRGKKEIVHVKNTGRCAELLVPGATVYVQRSDNPERKTKWDLISVKKGNRLINMDSQIPNKAVKEWIEAGNLCENPTMLRQEVTYGNSRFDLYAEEGERKIFIEVKGVTLEEDGVVKFPDAPTERGVKHVEELCKAVRDGYEAYIFFVVQMKNVKYFTPNTRTHPEFGEALQKAREQGVHIVAYDCEVKKDEIKIRKEVPVLLEPKELQALADPLVEWFRKHKRALPWREDPSAYRVWVSEIMLQQTRVEAVRPFYARFMKELPTVEKLAVAEEEKLLKLWEGLGYYNRVRNMQKAARQIMDEFSGEFPRQYDQIRSLSGIGSYTAGAIASFAYGIPKPAVDGNVLRVLSRILASEDDIMKQSTKTKIEYMLEGVIPKEAASDFNQGLIELGALICVPNGMAKCEECPVKHLCRARKLGKVMELPVKTKAKARRIEKRTIFIFQDGEKIAIRKRPAKGLLAGLYELPGRDGHLSEEEALAFCRQIGLAPIRIQALGAAKHIFSHVEWNMIGYKVRVDELEKKCTEQMLFVHPEEIERNYPIPAAFEAYTDHIQILLGQGKYNMMPETNDVG</sequence>
<keyword evidence="10" id="KW-0411">Iron-sulfur</keyword>
<dbReference type="InterPro" id="IPR015797">
    <property type="entry name" value="NUDIX_hydrolase-like_dom_sf"/>
</dbReference>
<dbReference type="CDD" id="cd00056">
    <property type="entry name" value="ENDO3c"/>
    <property type="match status" value="1"/>
</dbReference>
<dbReference type="NCBIfam" id="TIGR00230">
    <property type="entry name" value="sfsA"/>
    <property type="match status" value="1"/>
</dbReference>
<dbReference type="PROSITE" id="PS01155">
    <property type="entry name" value="ENDONUCLEASE_III_2"/>
    <property type="match status" value="1"/>
</dbReference>
<evidence type="ECO:0000259" key="14">
    <source>
        <dbReference type="SMART" id="SM00478"/>
    </source>
</evidence>
<evidence type="ECO:0000256" key="2">
    <source>
        <dbReference type="ARBA" id="ARBA00001966"/>
    </source>
</evidence>
<feature type="domain" description="HhH-GPD" evidence="14">
    <location>
        <begin position="266"/>
        <end position="417"/>
    </location>
</feature>
<dbReference type="PANTHER" id="PTHR42944">
    <property type="entry name" value="ADENINE DNA GLYCOSYLASE"/>
    <property type="match status" value="1"/>
</dbReference>
<evidence type="ECO:0000313" key="17">
    <source>
        <dbReference type="Proteomes" id="UP000294613"/>
    </source>
</evidence>
<evidence type="ECO:0000256" key="8">
    <source>
        <dbReference type="ARBA" id="ARBA00022801"/>
    </source>
</evidence>
<dbReference type="RefSeq" id="WP_116441124.1">
    <property type="nucleotide sequence ID" value="NZ_BHEO01000002.1"/>
</dbReference>
<dbReference type="GO" id="GO:0032357">
    <property type="term" value="F:oxidized purine DNA binding"/>
    <property type="evidence" value="ECO:0007669"/>
    <property type="project" value="TreeGrafter"/>
</dbReference>
<comment type="similarity">
    <text evidence="4">Belongs to the Nth/MutY family.</text>
</comment>
<keyword evidence="12" id="KW-0326">Glycosidase</keyword>
<keyword evidence="11" id="KW-0234">DNA repair</keyword>
<dbReference type="Gene3D" id="1.10.340.30">
    <property type="entry name" value="Hypothetical protein, domain 2"/>
    <property type="match status" value="1"/>
</dbReference>
<evidence type="ECO:0000313" key="16">
    <source>
        <dbReference type="EMBL" id="TCS62677.1"/>
    </source>
</evidence>
<evidence type="ECO:0000256" key="3">
    <source>
        <dbReference type="ARBA" id="ARBA00002933"/>
    </source>
</evidence>
<dbReference type="Gene3D" id="3.40.1350.60">
    <property type="match status" value="1"/>
</dbReference>
<dbReference type="InterPro" id="IPR044298">
    <property type="entry name" value="MIG/MutY"/>
</dbReference>
<gene>
    <name evidence="13" type="primary">sfsA</name>
    <name evidence="16" type="ORF">EDD74_1311</name>
    <name evidence="15" type="ORF">FAEUMB_05770</name>
</gene>
<reference evidence="15 18" key="1">
    <citation type="journal article" date="2018" name="Int. J. Syst. Evol. Microbiol.">
        <title>Draft Genome Sequence of Faecalimonas umbilicata JCM 30896T, an Acetate-Producing Bacterium Isolated from Human Feces.</title>
        <authorList>
            <person name="Sakamoto M."/>
            <person name="Ikeyama N."/>
            <person name="Yuki M."/>
            <person name="Ohkuma M."/>
        </authorList>
    </citation>
    <scope>NUCLEOTIDE SEQUENCE [LARGE SCALE GENOMIC DNA]</scope>
    <source>
        <strain evidence="15 18">EGH7</strain>
    </source>
</reference>
<dbReference type="InterPro" id="IPR005760">
    <property type="entry name" value="A/G_AdeGlyc_MutY"/>
</dbReference>
<dbReference type="InterPro" id="IPR041465">
    <property type="entry name" value="SfsA_N"/>
</dbReference>
<keyword evidence="7" id="KW-0227">DNA damage</keyword>
<dbReference type="NCBIfam" id="TIGR01084">
    <property type="entry name" value="mutY"/>
    <property type="match status" value="1"/>
</dbReference>
<dbReference type="Gene3D" id="1.10.1670.10">
    <property type="entry name" value="Helix-hairpin-Helix base-excision DNA repair enzymes (C-terminal)"/>
    <property type="match status" value="1"/>
</dbReference>
<dbReference type="Proteomes" id="UP000702954">
    <property type="component" value="Unassembled WGS sequence"/>
</dbReference>
<dbReference type="InterPro" id="IPR029119">
    <property type="entry name" value="MutY_C"/>
</dbReference>
<dbReference type="CDD" id="cd03431">
    <property type="entry name" value="NUDIX_DNA_Glycosylase_C-MutY"/>
    <property type="match status" value="1"/>
</dbReference>
<dbReference type="FunFam" id="1.10.340.30:FF:000002">
    <property type="entry name" value="Adenine DNA glycosylase"/>
    <property type="match status" value="1"/>
</dbReference>
<dbReference type="InterPro" id="IPR003265">
    <property type="entry name" value="HhH-GPD_domain"/>
</dbReference>
<accession>A0A4R3JAS0</accession>
<dbReference type="InterPro" id="IPR011257">
    <property type="entry name" value="DNA_glycosylase"/>
</dbReference>
<dbReference type="Pfam" id="PF03749">
    <property type="entry name" value="SfsA"/>
    <property type="match status" value="1"/>
</dbReference>
<dbReference type="Gene3D" id="3.90.79.10">
    <property type="entry name" value="Nucleoside Triphosphate Pyrophosphohydrolase"/>
    <property type="match status" value="1"/>
</dbReference>
<dbReference type="GO" id="GO:0051539">
    <property type="term" value="F:4 iron, 4 sulfur cluster binding"/>
    <property type="evidence" value="ECO:0007669"/>
    <property type="project" value="UniProtKB-KW"/>
</dbReference>
<keyword evidence="8" id="KW-0378">Hydrolase</keyword>
<organism evidence="16 17">
    <name type="scientific">Faecalimonas umbilicata</name>
    <dbReference type="NCBI Taxonomy" id="1912855"/>
    <lineage>
        <taxon>Bacteria</taxon>
        <taxon>Bacillati</taxon>
        <taxon>Bacillota</taxon>
        <taxon>Clostridia</taxon>
        <taxon>Lachnospirales</taxon>
        <taxon>Lachnospiraceae</taxon>
        <taxon>Faecalimonas</taxon>
    </lineage>
</organism>
<dbReference type="Pfam" id="PF00730">
    <property type="entry name" value="HhH-GPD"/>
    <property type="match status" value="1"/>
</dbReference>
<evidence type="ECO:0000256" key="9">
    <source>
        <dbReference type="ARBA" id="ARBA00023004"/>
    </source>
</evidence>
<reference evidence="16 17" key="2">
    <citation type="submission" date="2019-03" db="EMBL/GenBank/DDBJ databases">
        <title>Genomic Encyclopedia of Type Strains, Phase IV (KMG-IV): sequencing the most valuable type-strain genomes for metagenomic binning, comparative biology and taxonomic classification.</title>
        <authorList>
            <person name="Goeker M."/>
        </authorList>
    </citation>
    <scope>NUCLEOTIDE SEQUENCE [LARGE SCALE GENOMIC DNA]</scope>
    <source>
        <strain evidence="16 17">DSM 103426</strain>
    </source>
</reference>
<dbReference type="GO" id="GO:0000701">
    <property type="term" value="F:purine-specific mismatch base pair DNA N-glycosylase activity"/>
    <property type="evidence" value="ECO:0007669"/>
    <property type="project" value="UniProtKB-EC"/>
</dbReference>
<evidence type="ECO:0000256" key="6">
    <source>
        <dbReference type="ARBA" id="ARBA00022723"/>
    </source>
</evidence>
<dbReference type="SMART" id="SM00478">
    <property type="entry name" value="ENDO3c"/>
    <property type="match status" value="1"/>
</dbReference>
<evidence type="ECO:0000256" key="13">
    <source>
        <dbReference type="HAMAP-Rule" id="MF_00095"/>
    </source>
</evidence>
<proteinExistence type="inferred from homology"/>
<dbReference type="GO" id="GO:0035485">
    <property type="term" value="F:adenine/guanine mispair binding"/>
    <property type="evidence" value="ECO:0007669"/>
    <property type="project" value="TreeGrafter"/>
</dbReference>
<dbReference type="Gene3D" id="2.40.50.580">
    <property type="match status" value="1"/>
</dbReference>
<dbReference type="EMBL" id="SLZV01000031">
    <property type="protein sequence ID" value="TCS62677.1"/>
    <property type="molecule type" value="Genomic_DNA"/>
</dbReference>
<dbReference type="SUPFAM" id="SSF48150">
    <property type="entry name" value="DNA-glycosylase"/>
    <property type="match status" value="1"/>
</dbReference>
<dbReference type="GO" id="GO:0034039">
    <property type="term" value="F:8-oxo-7,8-dihydroguanine DNA N-glycosylase activity"/>
    <property type="evidence" value="ECO:0007669"/>
    <property type="project" value="TreeGrafter"/>
</dbReference>
<dbReference type="PANTHER" id="PTHR42944:SF1">
    <property type="entry name" value="ADENINE DNA GLYCOSYLASE"/>
    <property type="match status" value="1"/>
</dbReference>
<dbReference type="Pfam" id="PF14815">
    <property type="entry name" value="NUDIX_4"/>
    <property type="match status" value="1"/>
</dbReference>
<comment type="cofactor">
    <cofactor evidence="2">
        <name>[4Fe-4S] cluster</name>
        <dbReference type="ChEBI" id="CHEBI:49883"/>
    </cofactor>
</comment>
<comment type="similarity">
    <text evidence="13">Belongs to the SfsA family.</text>
</comment>
<dbReference type="FunFam" id="2.40.50.580:FF:000002">
    <property type="entry name" value="Sugar fermentation stimulation protein homolog"/>
    <property type="match status" value="1"/>
</dbReference>
<dbReference type="SUPFAM" id="SSF55811">
    <property type="entry name" value="Nudix"/>
    <property type="match status" value="1"/>
</dbReference>
<keyword evidence="9" id="KW-0408">Iron</keyword>
<dbReference type="InterPro" id="IPR040452">
    <property type="entry name" value="SfsA_C"/>
</dbReference>
<keyword evidence="5" id="KW-0004">4Fe-4S</keyword>
<dbReference type="CDD" id="cd22359">
    <property type="entry name" value="SfsA-like_bacterial"/>
    <property type="match status" value="1"/>
</dbReference>
<dbReference type="EMBL" id="BHEO01000002">
    <property type="protein sequence ID" value="GBU04036.1"/>
    <property type="molecule type" value="Genomic_DNA"/>
</dbReference>
<comment type="function">
    <text evidence="3">Adenine glycosylase active on G-A mispairs. MutY also corrects error-prone DNA synthesis past GO lesions which are due to the oxidatively damaged form of guanine: 7,8-dihydro-8-oxoguanine (8-oxo-dGTP).</text>
</comment>